<proteinExistence type="predicted"/>
<dbReference type="Proteomes" id="UP000664132">
    <property type="component" value="Unassembled WGS sequence"/>
</dbReference>
<dbReference type="OrthoDB" id="1601230at2759"/>
<organism evidence="3 4">
    <name type="scientific">Cadophora malorum</name>
    <dbReference type="NCBI Taxonomy" id="108018"/>
    <lineage>
        <taxon>Eukaryota</taxon>
        <taxon>Fungi</taxon>
        <taxon>Dikarya</taxon>
        <taxon>Ascomycota</taxon>
        <taxon>Pezizomycotina</taxon>
        <taxon>Leotiomycetes</taxon>
        <taxon>Helotiales</taxon>
        <taxon>Ploettnerulaceae</taxon>
        <taxon>Cadophora</taxon>
    </lineage>
</organism>
<dbReference type="Gene3D" id="3.30.70.100">
    <property type="match status" value="1"/>
</dbReference>
<dbReference type="AlphaFoldDB" id="A0A8H7TLB3"/>
<dbReference type="InterPro" id="IPR044662">
    <property type="entry name" value="HS1/DABB1-like"/>
</dbReference>
<dbReference type="Pfam" id="PF07876">
    <property type="entry name" value="Dabb"/>
    <property type="match status" value="1"/>
</dbReference>
<evidence type="ECO:0000313" key="4">
    <source>
        <dbReference type="Proteomes" id="UP000664132"/>
    </source>
</evidence>
<comment type="subunit">
    <text evidence="1">Homodimer.</text>
</comment>
<dbReference type="InterPro" id="IPR013097">
    <property type="entry name" value="Dabb"/>
</dbReference>
<dbReference type="SMART" id="SM00886">
    <property type="entry name" value="Dabb"/>
    <property type="match status" value="1"/>
</dbReference>
<accession>A0A8H7TLB3</accession>
<dbReference type="EMBL" id="JAFJYH010000061">
    <property type="protein sequence ID" value="KAG4421704.1"/>
    <property type="molecule type" value="Genomic_DNA"/>
</dbReference>
<protein>
    <recommendedName>
        <fullName evidence="2">Stress-response A/B barrel domain-containing protein</fullName>
    </recommendedName>
</protein>
<name>A0A8H7TLB3_9HELO</name>
<evidence type="ECO:0000259" key="2">
    <source>
        <dbReference type="PROSITE" id="PS51502"/>
    </source>
</evidence>
<sequence>MGLVHVVQLKFKPEVDSKKIDEIMSSLKALKDSCVRPGTQTKYITSLQAAADCSIEGFQNGFTHMVVTEFDSVADRDYYATKDPVHLALGAGLPPFVAGLQVLDIEV</sequence>
<dbReference type="PROSITE" id="PS51502">
    <property type="entry name" value="S_R_A_B_BARREL"/>
    <property type="match status" value="1"/>
</dbReference>
<feature type="domain" description="Stress-response A/B barrel" evidence="2">
    <location>
        <begin position="3"/>
        <end position="105"/>
    </location>
</feature>
<dbReference type="PANTHER" id="PTHR33178">
    <property type="match status" value="1"/>
</dbReference>
<dbReference type="InterPro" id="IPR011008">
    <property type="entry name" value="Dimeric_a/b-barrel"/>
</dbReference>
<evidence type="ECO:0000256" key="1">
    <source>
        <dbReference type="ARBA" id="ARBA00011738"/>
    </source>
</evidence>
<dbReference type="PANTHER" id="PTHR33178:SF10">
    <property type="entry name" value="STRESS-RESPONSE A_B BARREL DOMAIN-CONTAINING PROTEIN"/>
    <property type="match status" value="1"/>
</dbReference>
<dbReference type="SUPFAM" id="SSF54909">
    <property type="entry name" value="Dimeric alpha+beta barrel"/>
    <property type="match status" value="1"/>
</dbReference>
<comment type="caution">
    <text evidence="3">The sequence shown here is derived from an EMBL/GenBank/DDBJ whole genome shotgun (WGS) entry which is preliminary data.</text>
</comment>
<reference evidence="3" key="1">
    <citation type="submission" date="2021-02" db="EMBL/GenBank/DDBJ databases">
        <title>Genome sequence Cadophora malorum strain M34.</title>
        <authorList>
            <person name="Stefanovic E."/>
            <person name="Vu D."/>
            <person name="Scully C."/>
            <person name="Dijksterhuis J."/>
            <person name="Roader J."/>
            <person name="Houbraken J."/>
        </authorList>
    </citation>
    <scope>NUCLEOTIDE SEQUENCE</scope>
    <source>
        <strain evidence="3">M34</strain>
    </source>
</reference>
<keyword evidence="4" id="KW-1185">Reference proteome</keyword>
<evidence type="ECO:0000313" key="3">
    <source>
        <dbReference type="EMBL" id="KAG4421704.1"/>
    </source>
</evidence>
<gene>
    <name evidence="3" type="ORF">IFR04_005204</name>
</gene>